<comment type="caution">
    <text evidence="2">The sequence shown here is derived from an EMBL/GenBank/DDBJ whole genome shotgun (WGS) entry which is preliminary data.</text>
</comment>
<evidence type="ECO:0000313" key="3">
    <source>
        <dbReference type="Proteomes" id="UP001501005"/>
    </source>
</evidence>
<dbReference type="InterPro" id="IPR046300">
    <property type="entry name" value="DUF6415"/>
</dbReference>
<dbReference type="EMBL" id="BAAAHG010000019">
    <property type="protein sequence ID" value="GAA0914217.1"/>
    <property type="molecule type" value="Genomic_DNA"/>
</dbReference>
<feature type="compositionally biased region" description="Basic and acidic residues" evidence="1">
    <location>
        <begin position="1"/>
        <end position="10"/>
    </location>
</feature>
<feature type="region of interest" description="Disordered" evidence="1">
    <location>
        <begin position="1"/>
        <end position="21"/>
    </location>
</feature>
<proteinExistence type="predicted"/>
<sequence>MGDQRRECHHLVQPHRPGGDPAVNASAAFPRWTPPLGVDDLAALLAKVQQWTPFDGDALLDDVGAVLDEVVPPEEDFDVLAQRLRGHLMRLVDIAVAAGVADKDLEAERLIRQARTVHAGDVPGDHRRAVGHLRRMAWSLNELFERLSAIKYVKEAA</sequence>
<name>A0ABP3Z6V3_9ACTN</name>
<keyword evidence="3" id="KW-1185">Reference proteome</keyword>
<protein>
    <submittedName>
        <fullName evidence="2">Uncharacterized protein</fullName>
    </submittedName>
</protein>
<gene>
    <name evidence="2" type="ORF">GCM10009549_28460</name>
</gene>
<evidence type="ECO:0000313" key="2">
    <source>
        <dbReference type="EMBL" id="GAA0914217.1"/>
    </source>
</evidence>
<reference evidence="3" key="1">
    <citation type="journal article" date="2019" name="Int. J. Syst. Evol. Microbiol.">
        <title>The Global Catalogue of Microorganisms (GCM) 10K type strain sequencing project: providing services to taxonomists for standard genome sequencing and annotation.</title>
        <authorList>
            <consortium name="The Broad Institute Genomics Platform"/>
            <consortium name="The Broad Institute Genome Sequencing Center for Infectious Disease"/>
            <person name="Wu L."/>
            <person name="Ma J."/>
        </authorList>
    </citation>
    <scope>NUCLEOTIDE SEQUENCE [LARGE SCALE GENOMIC DNA]</scope>
    <source>
        <strain evidence="3">JCM 10673</strain>
    </source>
</reference>
<accession>A0ABP3Z6V3</accession>
<dbReference type="Proteomes" id="UP001501005">
    <property type="component" value="Unassembled WGS sequence"/>
</dbReference>
<dbReference type="Pfam" id="PF19979">
    <property type="entry name" value="DUF6415"/>
    <property type="match status" value="1"/>
</dbReference>
<organism evidence="2 3">
    <name type="scientific">Streptomyces thermoalcalitolerans</name>
    <dbReference type="NCBI Taxonomy" id="65605"/>
    <lineage>
        <taxon>Bacteria</taxon>
        <taxon>Bacillati</taxon>
        <taxon>Actinomycetota</taxon>
        <taxon>Actinomycetes</taxon>
        <taxon>Kitasatosporales</taxon>
        <taxon>Streptomycetaceae</taxon>
        <taxon>Streptomyces</taxon>
    </lineage>
</organism>
<evidence type="ECO:0000256" key="1">
    <source>
        <dbReference type="SAM" id="MobiDB-lite"/>
    </source>
</evidence>